<dbReference type="EMBL" id="CP022521">
    <property type="protein sequence ID" value="ASO21180.1"/>
    <property type="molecule type" value="Genomic_DNA"/>
</dbReference>
<accession>A0A221W5M1</accession>
<keyword evidence="2" id="KW-0808">Transferase</keyword>
<dbReference type="Pfam" id="PF07510">
    <property type="entry name" value="GmrSD_C"/>
    <property type="match status" value="1"/>
</dbReference>
<reference evidence="2 3" key="1">
    <citation type="submission" date="2017-07" db="EMBL/GenBank/DDBJ databases">
        <title>Complete genome sequence of Actinoalloteichus hoggarensis DSM 45943, type strain of Actinoalloteichus hoggarensis.</title>
        <authorList>
            <person name="Ruckert C."/>
            <person name="Nouioui I."/>
            <person name="Willmese J."/>
            <person name="van Wezel G."/>
            <person name="Klenk H.-P."/>
            <person name="Kalinowski J."/>
            <person name="Zotchev S.B."/>
        </authorList>
    </citation>
    <scope>NUCLEOTIDE SEQUENCE [LARGE SCALE GENOMIC DNA]</scope>
    <source>
        <strain evidence="2 3">DSM 45943</strain>
    </source>
</reference>
<dbReference type="PANTHER" id="PTHR35149">
    <property type="entry name" value="SLL5132 PROTEIN"/>
    <property type="match status" value="1"/>
</dbReference>
<dbReference type="InterPro" id="IPR036388">
    <property type="entry name" value="WH-like_DNA-bd_sf"/>
</dbReference>
<evidence type="ECO:0000313" key="2">
    <source>
        <dbReference type="EMBL" id="ASO21180.1"/>
    </source>
</evidence>
<keyword evidence="2" id="KW-0489">Methyltransferase</keyword>
<dbReference type="GO" id="GO:0008168">
    <property type="term" value="F:methyltransferase activity"/>
    <property type="evidence" value="ECO:0007669"/>
    <property type="project" value="UniProtKB-KW"/>
</dbReference>
<dbReference type="KEGG" id="ahg:AHOG_17775"/>
<keyword evidence="3" id="KW-1185">Reference proteome</keyword>
<gene>
    <name evidence="2" type="ORF">AHOG_17775</name>
</gene>
<dbReference type="SUPFAM" id="SSF46767">
    <property type="entry name" value="Methylated DNA-protein cysteine methyltransferase, C-terminal domain"/>
    <property type="match status" value="1"/>
</dbReference>
<dbReference type="PANTHER" id="PTHR35149:SF1">
    <property type="entry name" value="DUF5655 DOMAIN-CONTAINING PROTEIN"/>
    <property type="match status" value="1"/>
</dbReference>
<dbReference type="GO" id="GO:0032259">
    <property type="term" value="P:methylation"/>
    <property type="evidence" value="ECO:0007669"/>
    <property type="project" value="UniProtKB-KW"/>
</dbReference>
<dbReference type="AlphaFoldDB" id="A0A221W5M1"/>
<dbReference type="Proteomes" id="UP000204221">
    <property type="component" value="Chromosome"/>
</dbReference>
<dbReference type="InterPro" id="IPR011089">
    <property type="entry name" value="GmrSD_C"/>
</dbReference>
<proteinExistence type="predicted"/>
<protein>
    <submittedName>
        <fullName evidence="2">6-O-methylguanine DNA methyltransferase, DNA binding domain</fullName>
    </submittedName>
</protein>
<sequence length="330" mass="36693">MVRQMLVGSRSTGNNIHFNNLAKMLGKKLPVVQNILPILSGQRRRFPTDEKIREALKFEPFYYKGRKAQQNFVLQSIEESFANSEPVDYTRSPLTVEHLLPQTLNEEWIRTLESDLGEYDSAAELHQALLHTLGNLTLSAYNGKLSNKSFREKSKILAASGLAMNKEISNYSSWGREQIEHRSELMIQRVLSIWPGPLDSEISIDKTQKIALMKQVLGAIPRGRWSSYGDIGQAVGVHHNTIGKWLSSIACKGGHRVLRLDGSHSNDARIAGYDSVEQISEELAAEGIIINGSDVANKKKYISGADLAKIAGIAPVEDPALDPFSEQKET</sequence>
<evidence type="ECO:0000259" key="1">
    <source>
        <dbReference type="Pfam" id="PF07510"/>
    </source>
</evidence>
<dbReference type="InterPro" id="IPR036217">
    <property type="entry name" value="MethylDNA_cys_MeTrfase_DNAb"/>
</dbReference>
<evidence type="ECO:0000313" key="3">
    <source>
        <dbReference type="Proteomes" id="UP000204221"/>
    </source>
</evidence>
<organism evidence="2 3">
    <name type="scientific">Actinoalloteichus hoggarensis</name>
    <dbReference type="NCBI Taxonomy" id="1470176"/>
    <lineage>
        <taxon>Bacteria</taxon>
        <taxon>Bacillati</taxon>
        <taxon>Actinomycetota</taxon>
        <taxon>Actinomycetes</taxon>
        <taxon>Pseudonocardiales</taxon>
        <taxon>Pseudonocardiaceae</taxon>
        <taxon>Actinoalloteichus</taxon>
    </lineage>
</organism>
<dbReference type="Gene3D" id="1.10.10.10">
    <property type="entry name" value="Winged helix-like DNA-binding domain superfamily/Winged helix DNA-binding domain"/>
    <property type="match status" value="1"/>
</dbReference>
<feature type="domain" description="GmrSD restriction endonucleases C-terminal" evidence="1">
    <location>
        <begin position="47"/>
        <end position="188"/>
    </location>
</feature>
<name>A0A221W5M1_9PSEU</name>